<evidence type="ECO:0000313" key="4">
    <source>
        <dbReference type="EMBL" id="MBB3097716.1"/>
    </source>
</evidence>
<evidence type="ECO:0008006" key="6">
    <source>
        <dbReference type="Google" id="ProtNLM"/>
    </source>
</evidence>
<dbReference type="GO" id="GO:0003697">
    <property type="term" value="F:single-stranded DNA binding"/>
    <property type="evidence" value="ECO:0007669"/>
    <property type="project" value="InterPro"/>
</dbReference>
<evidence type="ECO:0000256" key="3">
    <source>
        <dbReference type="SAM" id="MobiDB-lite"/>
    </source>
</evidence>
<reference evidence="4 5" key="1">
    <citation type="submission" date="2020-08" db="EMBL/GenBank/DDBJ databases">
        <title>Genomic Encyclopedia of Type Strains, Phase III (KMG-III): the genomes of soil and plant-associated and newly described type strains.</title>
        <authorList>
            <person name="Whitman W."/>
        </authorList>
    </citation>
    <scope>NUCLEOTIDE SEQUENCE [LARGE SCALE GENOMIC DNA]</scope>
    <source>
        <strain evidence="4 5">CECT 3287</strain>
    </source>
</reference>
<protein>
    <recommendedName>
        <fullName evidence="6">Single-stranded DNA-binding protein</fullName>
    </recommendedName>
</protein>
<feature type="region of interest" description="Disordered" evidence="3">
    <location>
        <begin position="105"/>
        <end position="126"/>
    </location>
</feature>
<dbReference type="Pfam" id="PF00436">
    <property type="entry name" value="SSB"/>
    <property type="match status" value="1"/>
</dbReference>
<dbReference type="Proteomes" id="UP000590749">
    <property type="component" value="Unassembled WGS sequence"/>
</dbReference>
<sequence length="145" mass="16117">MFAQFIVEGIITRRPETGVTRDGREYTQFEITHYRTWMDGNTTRKSPPQVIDILCWGRLAQQARKLSLRTTVTVHGNAPQPFDNNGVLGLKMFARGLSVDIGDLGNRSTTGERSGHLVTSPEGEQISADAWPDVVGNLETAHHSR</sequence>
<proteinExistence type="predicted"/>
<dbReference type="RefSeq" id="WP_183223107.1">
    <property type="nucleotide sequence ID" value="NZ_BMPW01000019.1"/>
</dbReference>
<dbReference type="InterPro" id="IPR012340">
    <property type="entry name" value="NA-bd_OB-fold"/>
</dbReference>
<evidence type="ECO:0000256" key="2">
    <source>
        <dbReference type="PROSITE-ProRule" id="PRU00252"/>
    </source>
</evidence>
<gene>
    <name evidence="4" type="ORF">FHR83_005400</name>
</gene>
<name>A0A7W5AKD9_9ACTN</name>
<dbReference type="PROSITE" id="PS50935">
    <property type="entry name" value="SSB"/>
    <property type="match status" value="1"/>
</dbReference>
<comment type="caution">
    <text evidence="4">The sequence shown here is derived from an EMBL/GenBank/DDBJ whole genome shotgun (WGS) entry which is preliminary data.</text>
</comment>
<evidence type="ECO:0000313" key="5">
    <source>
        <dbReference type="Proteomes" id="UP000590749"/>
    </source>
</evidence>
<dbReference type="AlphaFoldDB" id="A0A7W5AKD9"/>
<organism evidence="4 5">
    <name type="scientific">Actinoplanes campanulatus</name>
    <dbReference type="NCBI Taxonomy" id="113559"/>
    <lineage>
        <taxon>Bacteria</taxon>
        <taxon>Bacillati</taxon>
        <taxon>Actinomycetota</taxon>
        <taxon>Actinomycetes</taxon>
        <taxon>Micromonosporales</taxon>
        <taxon>Micromonosporaceae</taxon>
        <taxon>Actinoplanes</taxon>
    </lineage>
</organism>
<dbReference type="Gene3D" id="2.40.50.140">
    <property type="entry name" value="Nucleic acid-binding proteins"/>
    <property type="match status" value="1"/>
</dbReference>
<dbReference type="SUPFAM" id="SSF50249">
    <property type="entry name" value="Nucleic acid-binding proteins"/>
    <property type="match status" value="1"/>
</dbReference>
<keyword evidence="1 2" id="KW-0238">DNA-binding</keyword>
<dbReference type="EMBL" id="JACHXF010000012">
    <property type="protein sequence ID" value="MBB3097716.1"/>
    <property type="molecule type" value="Genomic_DNA"/>
</dbReference>
<accession>A0A7W5AKD9</accession>
<dbReference type="InterPro" id="IPR000424">
    <property type="entry name" value="Primosome_PriB/ssb"/>
</dbReference>
<keyword evidence="5" id="KW-1185">Reference proteome</keyword>
<evidence type="ECO:0000256" key="1">
    <source>
        <dbReference type="ARBA" id="ARBA00023125"/>
    </source>
</evidence>